<dbReference type="InterPro" id="IPR022398">
    <property type="entry name" value="Peptidase_S8_His-AS"/>
</dbReference>
<feature type="active site" description="Charge relay system" evidence="5 6">
    <location>
        <position position="252"/>
    </location>
</feature>
<dbReference type="Proteomes" id="UP000198415">
    <property type="component" value="Unassembled WGS sequence"/>
</dbReference>
<dbReference type="PROSITE" id="PS00136">
    <property type="entry name" value="SUBTILASE_ASP"/>
    <property type="match status" value="1"/>
</dbReference>
<dbReference type="InterPro" id="IPR023828">
    <property type="entry name" value="Peptidase_S8_Ser-AS"/>
</dbReference>
<feature type="compositionally biased region" description="Low complexity" evidence="8">
    <location>
        <begin position="145"/>
        <end position="219"/>
    </location>
</feature>
<keyword evidence="4 6" id="KW-0720">Serine protease</keyword>
<dbReference type="PANTHER" id="PTHR43806:SF11">
    <property type="entry name" value="CEREVISIN-RELATED"/>
    <property type="match status" value="1"/>
</dbReference>
<feature type="active site" description="Charge relay system" evidence="5 6">
    <location>
        <position position="285"/>
    </location>
</feature>
<feature type="region of interest" description="Disordered" evidence="8">
    <location>
        <begin position="471"/>
        <end position="498"/>
    </location>
</feature>
<dbReference type="PROSITE" id="PS51892">
    <property type="entry name" value="SUBTILASE"/>
    <property type="match status" value="1"/>
</dbReference>
<dbReference type="EMBL" id="FZNR01000001">
    <property type="protein sequence ID" value="SNR25001.1"/>
    <property type="molecule type" value="Genomic_DNA"/>
</dbReference>
<protein>
    <submittedName>
        <fullName evidence="12">Peptidase inhibitor I9</fullName>
    </submittedName>
</protein>
<dbReference type="InterPro" id="IPR037045">
    <property type="entry name" value="S8pro/Inhibitor_I9_sf"/>
</dbReference>
<keyword evidence="2 6" id="KW-0645">Protease</keyword>
<sequence length="498" mass="51855">MFGSDAKRMAVRFTAVASAATASLYGFAAPASAALAAPAVGTIQNAGVPDAIPNSYIIVLKDGAEAVAAAASNLASQYGGKVLDNYEATVRGFHARMSETEASRLAADPAVKYVEQDAMIGVAAGQRNAWFPGQNLIGWKPGQRYNPWNPGQPYNPQNPQNPGQPYNPQYPNQPYNPQNPNQPYNPQNPNQPYNPQNPNQPYNPQNPNQPYNPQNPGPNDGYTPAPDRNDTPAPDRNDTPVTANGVTAYVLDTGINTAHSDFGGRATSGYDFVDRDQDANDCNGHGTHVAGTVGGATYGVAKDAKLVGVKVLGCNGSGSFSDFIAGVDWVTEHAQLPAVANMSIGGPRSKALDDAVDRSIARGVTYVIAAGNDSKDACQVSPADTANAITVGAVDSNDQRASFSNYGSCLDLFAPGVNITSASNTSNTGTKVMSGTSMASPHVAGAAALVLRAHPDWTPQQVRDDLVAHAGSNRISDPGAGSPNRTLDTGYLSGAGLR</sequence>
<dbReference type="SUPFAM" id="SSF52743">
    <property type="entry name" value="Subtilisin-like"/>
    <property type="match status" value="1"/>
</dbReference>
<evidence type="ECO:0000256" key="1">
    <source>
        <dbReference type="ARBA" id="ARBA00011073"/>
    </source>
</evidence>
<keyword evidence="13" id="KW-1185">Reference proteome</keyword>
<evidence type="ECO:0000259" key="11">
    <source>
        <dbReference type="Pfam" id="PF05922"/>
    </source>
</evidence>
<feature type="signal peptide" evidence="9">
    <location>
        <begin position="1"/>
        <end position="28"/>
    </location>
</feature>
<dbReference type="PROSITE" id="PS00137">
    <property type="entry name" value="SUBTILASE_HIS"/>
    <property type="match status" value="1"/>
</dbReference>
<comment type="similarity">
    <text evidence="1 6 7">Belongs to the peptidase S8 family.</text>
</comment>
<evidence type="ECO:0000259" key="10">
    <source>
        <dbReference type="Pfam" id="PF00082"/>
    </source>
</evidence>
<evidence type="ECO:0000256" key="8">
    <source>
        <dbReference type="SAM" id="MobiDB-lite"/>
    </source>
</evidence>
<dbReference type="InterPro" id="IPR034193">
    <property type="entry name" value="PCSK9_ProteinaseK-like"/>
</dbReference>
<evidence type="ECO:0000256" key="4">
    <source>
        <dbReference type="ARBA" id="ARBA00022825"/>
    </source>
</evidence>
<evidence type="ECO:0000256" key="6">
    <source>
        <dbReference type="PROSITE-ProRule" id="PRU01240"/>
    </source>
</evidence>
<feature type="region of interest" description="Disordered" evidence="8">
    <location>
        <begin position="142"/>
        <end position="242"/>
    </location>
</feature>
<dbReference type="Pfam" id="PF00082">
    <property type="entry name" value="Peptidase_S8"/>
    <property type="match status" value="1"/>
</dbReference>
<dbReference type="InterPro" id="IPR015500">
    <property type="entry name" value="Peptidase_S8_subtilisin-rel"/>
</dbReference>
<organism evidence="12 13">
    <name type="scientific">Actinoplanes regularis</name>
    <dbReference type="NCBI Taxonomy" id="52697"/>
    <lineage>
        <taxon>Bacteria</taxon>
        <taxon>Bacillati</taxon>
        <taxon>Actinomycetota</taxon>
        <taxon>Actinomycetes</taxon>
        <taxon>Micromonosporales</taxon>
        <taxon>Micromonosporaceae</taxon>
        <taxon>Actinoplanes</taxon>
    </lineage>
</organism>
<dbReference type="Pfam" id="PF05922">
    <property type="entry name" value="Inhibitor_I9"/>
    <property type="match status" value="1"/>
</dbReference>
<reference evidence="12 13" key="1">
    <citation type="submission" date="2017-06" db="EMBL/GenBank/DDBJ databases">
        <authorList>
            <person name="Kim H.J."/>
            <person name="Triplett B.A."/>
        </authorList>
    </citation>
    <scope>NUCLEOTIDE SEQUENCE [LARGE SCALE GENOMIC DNA]</scope>
    <source>
        <strain evidence="12 13">DSM 43151</strain>
    </source>
</reference>
<evidence type="ECO:0000256" key="9">
    <source>
        <dbReference type="SAM" id="SignalP"/>
    </source>
</evidence>
<feature type="compositionally biased region" description="Basic and acidic residues" evidence="8">
    <location>
        <begin position="227"/>
        <end position="238"/>
    </location>
</feature>
<feature type="active site" description="Charge relay system" evidence="5 6">
    <location>
        <position position="437"/>
    </location>
</feature>
<accession>A0A238USU8</accession>
<keyword evidence="3 6" id="KW-0378">Hydrolase</keyword>
<name>A0A238USU8_9ACTN</name>
<keyword evidence="9" id="KW-0732">Signal</keyword>
<evidence type="ECO:0000256" key="5">
    <source>
        <dbReference type="PIRSR" id="PIRSR615500-1"/>
    </source>
</evidence>
<gene>
    <name evidence="12" type="ORF">SAMN06264365_101102</name>
</gene>
<feature type="domain" description="Peptidase S8/S53" evidence="10">
    <location>
        <begin position="244"/>
        <end position="470"/>
    </location>
</feature>
<dbReference type="InterPro" id="IPR023827">
    <property type="entry name" value="Peptidase_S8_Asp-AS"/>
</dbReference>
<dbReference type="FunFam" id="3.40.50.200:FF:000014">
    <property type="entry name" value="Proteinase K"/>
    <property type="match status" value="1"/>
</dbReference>
<dbReference type="GO" id="GO:0005615">
    <property type="term" value="C:extracellular space"/>
    <property type="evidence" value="ECO:0007669"/>
    <property type="project" value="TreeGrafter"/>
</dbReference>
<dbReference type="InterPro" id="IPR010259">
    <property type="entry name" value="S8pro/Inhibitor_I9"/>
</dbReference>
<dbReference type="AlphaFoldDB" id="A0A238USU8"/>
<evidence type="ECO:0000256" key="2">
    <source>
        <dbReference type="ARBA" id="ARBA00022670"/>
    </source>
</evidence>
<dbReference type="InterPro" id="IPR000209">
    <property type="entry name" value="Peptidase_S8/S53_dom"/>
</dbReference>
<dbReference type="InterPro" id="IPR036852">
    <property type="entry name" value="Peptidase_S8/S53_dom_sf"/>
</dbReference>
<proteinExistence type="inferred from homology"/>
<dbReference type="InterPro" id="IPR050131">
    <property type="entry name" value="Peptidase_S8_subtilisin-like"/>
</dbReference>
<dbReference type="RefSeq" id="WP_244911586.1">
    <property type="nucleotide sequence ID" value="NZ_FZNR01000001.1"/>
</dbReference>
<evidence type="ECO:0000256" key="7">
    <source>
        <dbReference type="RuleBase" id="RU003355"/>
    </source>
</evidence>
<dbReference type="Gene3D" id="3.30.70.80">
    <property type="entry name" value="Peptidase S8 propeptide/proteinase inhibitor I9"/>
    <property type="match status" value="1"/>
</dbReference>
<dbReference type="SUPFAM" id="SSF54897">
    <property type="entry name" value="Protease propeptides/inhibitors"/>
    <property type="match status" value="1"/>
</dbReference>
<evidence type="ECO:0000256" key="3">
    <source>
        <dbReference type="ARBA" id="ARBA00022801"/>
    </source>
</evidence>
<evidence type="ECO:0000313" key="13">
    <source>
        <dbReference type="Proteomes" id="UP000198415"/>
    </source>
</evidence>
<dbReference type="Gene3D" id="3.40.50.200">
    <property type="entry name" value="Peptidase S8/S53 domain"/>
    <property type="match status" value="1"/>
</dbReference>
<dbReference type="CDD" id="cd04077">
    <property type="entry name" value="Peptidases_S8_PCSK9_ProteinaseK_like"/>
    <property type="match status" value="1"/>
</dbReference>
<dbReference type="GO" id="GO:0004252">
    <property type="term" value="F:serine-type endopeptidase activity"/>
    <property type="evidence" value="ECO:0007669"/>
    <property type="project" value="UniProtKB-UniRule"/>
</dbReference>
<dbReference type="PROSITE" id="PS00138">
    <property type="entry name" value="SUBTILASE_SER"/>
    <property type="match status" value="1"/>
</dbReference>
<dbReference type="PRINTS" id="PR00723">
    <property type="entry name" value="SUBTILISIN"/>
</dbReference>
<dbReference type="PANTHER" id="PTHR43806">
    <property type="entry name" value="PEPTIDASE S8"/>
    <property type="match status" value="1"/>
</dbReference>
<evidence type="ECO:0000313" key="12">
    <source>
        <dbReference type="EMBL" id="SNR25001.1"/>
    </source>
</evidence>
<feature type="domain" description="Inhibitor I9" evidence="11">
    <location>
        <begin position="55"/>
        <end position="119"/>
    </location>
</feature>
<dbReference type="GO" id="GO:0006508">
    <property type="term" value="P:proteolysis"/>
    <property type="evidence" value="ECO:0007669"/>
    <property type="project" value="UniProtKB-KW"/>
</dbReference>
<feature type="chain" id="PRO_5038771585" evidence="9">
    <location>
        <begin position="29"/>
        <end position="498"/>
    </location>
</feature>